<evidence type="ECO:0000313" key="2">
    <source>
        <dbReference type="EMBL" id="KAF2833690.1"/>
    </source>
</evidence>
<sequence>MRVKAYLDRKSKHAMHDAIQVNGWVRHNVSDMPGLIFRCLAKRTAVSTTACDVSRFERLAIATGIIAICSCQHPPPFNTASQPTPVGIFAIWMSILNQSKTQPSRAPPPCSYSRTPPTHFSPPSPYVKSSAQTIRFKHRLAWKLPVYQSPLANLVKSAGYAQITGEADPQLVGWGRKDVPGECLTSRSCRLTARSSLHTPPVSRISFSSPVRTPLPLHTPCRLIPLPGANDEIFPSLGPSRGWLPRLYAILCTFRFTSSGWMHVMEWNSRHSTQIFCDAALAGT</sequence>
<keyword evidence="3" id="KW-1185">Reference proteome</keyword>
<dbReference type="EMBL" id="MU006216">
    <property type="protein sequence ID" value="KAF2833690.1"/>
    <property type="molecule type" value="Genomic_DNA"/>
</dbReference>
<reference evidence="2" key="1">
    <citation type="journal article" date="2020" name="Stud. Mycol.">
        <title>101 Dothideomycetes genomes: a test case for predicting lifestyles and emergence of pathogens.</title>
        <authorList>
            <person name="Haridas S."/>
            <person name="Albert R."/>
            <person name="Binder M."/>
            <person name="Bloem J."/>
            <person name="Labutti K."/>
            <person name="Salamov A."/>
            <person name="Andreopoulos B."/>
            <person name="Baker S."/>
            <person name="Barry K."/>
            <person name="Bills G."/>
            <person name="Bluhm B."/>
            <person name="Cannon C."/>
            <person name="Castanera R."/>
            <person name="Culley D."/>
            <person name="Daum C."/>
            <person name="Ezra D."/>
            <person name="Gonzalez J."/>
            <person name="Henrissat B."/>
            <person name="Kuo A."/>
            <person name="Liang C."/>
            <person name="Lipzen A."/>
            <person name="Lutzoni F."/>
            <person name="Magnuson J."/>
            <person name="Mondo S."/>
            <person name="Nolan M."/>
            <person name="Ohm R."/>
            <person name="Pangilinan J."/>
            <person name="Park H.-J."/>
            <person name="Ramirez L."/>
            <person name="Alfaro M."/>
            <person name="Sun H."/>
            <person name="Tritt A."/>
            <person name="Yoshinaga Y."/>
            <person name="Zwiers L.-H."/>
            <person name="Turgeon B."/>
            <person name="Goodwin S."/>
            <person name="Spatafora J."/>
            <person name="Crous P."/>
            <person name="Grigoriev I."/>
        </authorList>
    </citation>
    <scope>NUCLEOTIDE SEQUENCE</scope>
    <source>
        <strain evidence="2">CBS 113818</strain>
    </source>
</reference>
<proteinExistence type="predicted"/>
<organism evidence="2 3">
    <name type="scientific">Ophiobolus disseminans</name>
    <dbReference type="NCBI Taxonomy" id="1469910"/>
    <lineage>
        <taxon>Eukaryota</taxon>
        <taxon>Fungi</taxon>
        <taxon>Dikarya</taxon>
        <taxon>Ascomycota</taxon>
        <taxon>Pezizomycotina</taxon>
        <taxon>Dothideomycetes</taxon>
        <taxon>Pleosporomycetidae</taxon>
        <taxon>Pleosporales</taxon>
        <taxon>Pleosporineae</taxon>
        <taxon>Phaeosphaeriaceae</taxon>
        <taxon>Ophiobolus</taxon>
    </lineage>
</organism>
<evidence type="ECO:0000256" key="1">
    <source>
        <dbReference type="SAM" id="MobiDB-lite"/>
    </source>
</evidence>
<feature type="region of interest" description="Disordered" evidence="1">
    <location>
        <begin position="100"/>
        <end position="124"/>
    </location>
</feature>
<dbReference type="Proteomes" id="UP000799424">
    <property type="component" value="Unassembled WGS sequence"/>
</dbReference>
<accession>A0A6A7AKA8</accession>
<evidence type="ECO:0000313" key="3">
    <source>
        <dbReference type="Proteomes" id="UP000799424"/>
    </source>
</evidence>
<protein>
    <submittedName>
        <fullName evidence="2">Uncharacterized protein</fullName>
    </submittedName>
</protein>
<dbReference type="AlphaFoldDB" id="A0A6A7AKA8"/>
<gene>
    <name evidence="2" type="ORF">CC86DRAFT_13556</name>
</gene>
<name>A0A6A7AKA8_9PLEO</name>